<dbReference type="Proteomes" id="UP000230750">
    <property type="component" value="Unassembled WGS sequence"/>
</dbReference>
<feature type="transmembrane region" description="Helical" evidence="1">
    <location>
        <begin position="235"/>
        <end position="257"/>
    </location>
</feature>
<keyword evidence="1" id="KW-0472">Membrane</keyword>
<sequence length="484" mass="55083">MAHSSAPHVYYMQTYASAVRYGTSPGGYLAAVDTLPKARDLVQEMKFFQVPACAELDENEYCGLSAKEMWHPLHLRLEQICDQPSLTITFDLPPVEIGVDKFTVYLYQEDQREELDCSYSNEVGKIKYRFNEITDTFEECLFNQTFNLTFFNQSEGLNYNASYMIITKIQDRDKDRYYYPTPICSPTILIKPPPCDSNPCDINEICIPDCLNFTCQVIVEEEDDDTEELQYNWNLIWITSGVSGLVLAIIFILLLVFRCYAIKAGANHMTECNKISTVRLICNSNTHLQEFAFKLSINLETLVGCPVEVLTLTDPSDLQSLESDAVDPGKNCFIMDNGLSILHFKEPYNGEITDDIVRTAVEKLPEASVDSTILIQFDFGDMFNPCYQEYTTYKLPSEWKQFVKELNPAADLTLVGDEDALLPSYQSIRNVIQENLCYKSVKKWMLSSEYDHEESVASVCNFSTVTSLDDEEVNGVVTSYHTVI</sequence>
<comment type="caution">
    <text evidence="2">The sequence shown here is derived from an EMBL/GenBank/DDBJ whole genome shotgun (WGS) entry which is preliminary data.</text>
</comment>
<dbReference type="EMBL" id="MRZV01000148">
    <property type="protein sequence ID" value="PIK57246.1"/>
    <property type="molecule type" value="Genomic_DNA"/>
</dbReference>
<keyword evidence="3" id="KW-1185">Reference proteome</keyword>
<reference evidence="2 3" key="1">
    <citation type="journal article" date="2017" name="PLoS Biol.">
        <title>The sea cucumber genome provides insights into morphological evolution and visceral regeneration.</title>
        <authorList>
            <person name="Zhang X."/>
            <person name="Sun L."/>
            <person name="Yuan J."/>
            <person name="Sun Y."/>
            <person name="Gao Y."/>
            <person name="Zhang L."/>
            <person name="Li S."/>
            <person name="Dai H."/>
            <person name="Hamel J.F."/>
            <person name="Liu C."/>
            <person name="Yu Y."/>
            <person name="Liu S."/>
            <person name="Lin W."/>
            <person name="Guo K."/>
            <person name="Jin S."/>
            <person name="Xu P."/>
            <person name="Storey K.B."/>
            <person name="Huan P."/>
            <person name="Zhang T."/>
            <person name="Zhou Y."/>
            <person name="Zhang J."/>
            <person name="Lin C."/>
            <person name="Li X."/>
            <person name="Xing L."/>
            <person name="Huo D."/>
            <person name="Sun M."/>
            <person name="Wang L."/>
            <person name="Mercier A."/>
            <person name="Li F."/>
            <person name="Yang H."/>
            <person name="Xiang J."/>
        </authorList>
    </citation>
    <scope>NUCLEOTIDE SEQUENCE [LARGE SCALE GENOMIC DNA]</scope>
    <source>
        <strain evidence="2">Shaxun</strain>
        <tissue evidence="2">Muscle</tissue>
    </source>
</reference>
<evidence type="ECO:0000256" key="1">
    <source>
        <dbReference type="SAM" id="Phobius"/>
    </source>
</evidence>
<gene>
    <name evidence="2" type="ORF">BSL78_05816</name>
</gene>
<keyword evidence="1" id="KW-0812">Transmembrane</keyword>
<dbReference type="AlphaFoldDB" id="A0A2G8LAF2"/>
<keyword evidence="1" id="KW-1133">Transmembrane helix</keyword>
<dbReference type="OrthoDB" id="10644112at2759"/>
<organism evidence="2 3">
    <name type="scientific">Stichopus japonicus</name>
    <name type="common">Sea cucumber</name>
    <dbReference type="NCBI Taxonomy" id="307972"/>
    <lineage>
        <taxon>Eukaryota</taxon>
        <taxon>Metazoa</taxon>
        <taxon>Echinodermata</taxon>
        <taxon>Eleutherozoa</taxon>
        <taxon>Echinozoa</taxon>
        <taxon>Holothuroidea</taxon>
        <taxon>Aspidochirotacea</taxon>
        <taxon>Aspidochirotida</taxon>
        <taxon>Stichopodidae</taxon>
        <taxon>Apostichopus</taxon>
    </lineage>
</organism>
<name>A0A2G8LAF2_STIJA</name>
<evidence type="ECO:0000313" key="3">
    <source>
        <dbReference type="Proteomes" id="UP000230750"/>
    </source>
</evidence>
<proteinExistence type="predicted"/>
<evidence type="ECO:0000313" key="2">
    <source>
        <dbReference type="EMBL" id="PIK57246.1"/>
    </source>
</evidence>
<accession>A0A2G8LAF2</accession>
<protein>
    <submittedName>
        <fullName evidence="2">Uncharacterized protein</fullName>
    </submittedName>
</protein>